<dbReference type="InterPro" id="IPR000719">
    <property type="entry name" value="Prot_kinase_dom"/>
</dbReference>
<dbReference type="EMBL" id="BAABBA010000002">
    <property type="protein sequence ID" value="GAA4286150.1"/>
    <property type="molecule type" value="Genomic_DNA"/>
</dbReference>
<keyword evidence="4" id="KW-0547">Nucleotide-binding</keyword>
<keyword evidence="2" id="KW-0723">Serine/threonine-protein kinase</keyword>
<dbReference type="PANTHER" id="PTHR43289">
    <property type="entry name" value="MITOGEN-ACTIVATED PROTEIN KINASE KINASE KINASE 20-RELATED"/>
    <property type="match status" value="1"/>
</dbReference>
<dbReference type="PROSITE" id="PS50011">
    <property type="entry name" value="PROTEIN_KINASE_DOM"/>
    <property type="match status" value="1"/>
</dbReference>
<evidence type="ECO:0000256" key="6">
    <source>
        <dbReference type="ARBA" id="ARBA00022840"/>
    </source>
</evidence>
<evidence type="ECO:0000259" key="7">
    <source>
        <dbReference type="PROSITE" id="PS50011"/>
    </source>
</evidence>
<dbReference type="RefSeq" id="WP_345037311.1">
    <property type="nucleotide sequence ID" value="NZ_BAABBA010000002.1"/>
</dbReference>
<evidence type="ECO:0000256" key="3">
    <source>
        <dbReference type="ARBA" id="ARBA00022679"/>
    </source>
</evidence>
<protein>
    <recommendedName>
        <fullName evidence="1">non-specific serine/threonine protein kinase</fullName>
        <ecNumber evidence="1">2.7.11.1</ecNumber>
    </recommendedName>
</protein>
<evidence type="ECO:0000313" key="8">
    <source>
        <dbReference type="EMBL" id="GAA4286150.1"/>
    </source>
</evidence>
<accession>A0ABP8EQG6</accession>
<dbReference type="Proteomes" id="UP001499841">
    <property type="component" value="Unassembled WGS sequence"/>
</dbReference>
<keyword evidence="5" id="KW-0418">Kinase</keyword>
<evidence type="ECO:0000313" key="9">
    <source>
        <dbReference type="Proteomes" id="UP001499841"/>
    </source>
</evidence>
<dbReference type="Pfam" id="PF00069">
    <property type="entry name" value="Pkinase"/>
    <property type="match status" value="1"/>
</dbReference>
<proteinExistence type="predicted"/>
<keyword evidence="3" id="KW-0808">Transferase</keyword>
<dbReference type="InterPro" id="IPR011009">
    <property type="entry name" value="Kinase-like_dom_sf"/>
</dbReference>
<evidence type="ECO:0000256" key="1">
    <source>
        <dbReference type="ARBA" id="ARBA00012513"/>
    </source>
</evidence>
<sequence length="450" mass="46102">MPVLRRPSRPADVPSVPGYRLETPVGFGAGGAVWAARDPAGRTVAVAFVSLPPGERGAATLRRLGALRSTANPHLPRVLDVVGVDPGRCALVCEMVDGPTLATVRAARGDLPPGAAATLLGALASALAHLHDHGVVHGDVAPTNVVLTAGGVPVLVDLAGDVSHERGTPGFVAPERRRGAPASTAADVWALARVVGWAAAQVDGADVLAAALAPDPALRPAARDLARCAESLSPPAAIELPSGADLAQARLRSGQAATEVAALRRPRGRHRRTRRLPGAQVALALAALMLGLTLAHTVTGARSPSPRPLAPAEASAVVRELVGERDEALRRGETETLAQLTVPGSPAAREDAALVERLRAAGVRADTLSTTVQEVVLVEATGEPGPRAVVEVVVRQEEYLLVPAAGSSGGTLQDGGQAVPAQDPRCVRMVLMGPAPWRLAETARCSRAPA</sequence>
<dbReference type="SMART" id="SM00220">
    <property type="entry name" value="S_TKc"/>
    <property type="match status" value="1"/>
</dbReference>
<dbReference type="PROSITE" id="PS00109">
    <property type="entry name" value="PROTEIN_KINASE_TYR"/>
    <property type="match status" value="1"/>
</dbReference>
<reference evidence="9" key="1">
    <citation type="journal article" date="2019" name="Int. J. Syst. Evol. Microbiol.">
        <title>The Global Catalogue of Microorganisms (GCM) 10K type strain sequencing project: providing services to taxonomists for standard genome sequencing and annotation.</title>
        <authorList>
            <consortium name="The Broad Institute Genomics Platform"/>
            <consortium name="The Broad Institute Genome Sequencing Center for Infectious Disease"/>
            <person name="Wu L."/>
            <person name="Ma J."/>
        </authorList>
    </citation>
    <scope>NUCLEOTIDE SEQUENCE [LARGE SCALE GENOMIC DNA]</scope>
    <source>
        <strain evidence="9">JCM 17459</strain>
    </source>
</reference>
<evidence type="ECO:0000256" key="4">
    <source>
        <dbReference type="ARBA" id="ARBA00022741"/>
    </source>
</evidence>
<keyword evidence="6" id="KW-0067">ATP-binding</keyword>
<comment type="caution">
    <text evidence="8">The sequence shown here is derived from an EMBL/GenBank/DDBJ whole genome shotgun (WGS) entry which is preliminary data.</text>
</comment>
<organism evidence="8 9">
    <name type="scientific">Georgenia daeguensis</name>
    <dbReference type="NCBI Taxonomy" id="908355"/>
    <lineage>
        <taxon>Bacteria</taxon>
        <taxon>Bacillati</taxon>
        <taxon>Actinomycetota</taxon>
        <taxon>Actinomycetes</taxon>
        <taxon>Micrococcales</taxon>
        <taxon>Bogoriellaceae</taxon>
        <taxon>Georgenia</taxon>
    </lineage>
</organism>
<dbReference type="SUPFAM" id="SSF56112">
    <property type="entry name" value="Protein kinase-like (PK-like)"/>
    <property type="match status" value="1"/>
</dbReference>
<dbReference type="EC" id="2.7.11.1" evidence="1"/>
<dbReference type="PANTHER" id="PTHR43289:SF6">
    <property type="entry name" value="SERINE_THREONINE-PROTEIN KINASE NEKL-3"/>
    <property type="match status" value="1"/>
</dbReference>
<feature type="domain" description="Protein kinase" evidence="7">
    <location>
        <begin position="19"/>
        <end position="400"/>
    </location>
</feature>
<name>A0ABP8EQG6_9MICO</name>
<dbReference type="Gene3D" id="1.10.510.10">
    <property type="entry name" value="Transferase(Phosphotransferase) domain 1"/>
    <property type="match status" value="1"/>
</dbReference>
<keyword evidence="9" id="KW-1185">Reference proteome</keyword>
<dbReference type="InterPro" id="IPR008266">
    <property type="entry name" value="Tyr_kinase_AS"/>
</dbReference>
<evidence type="ECO:0000256" key="5">
    <source>
        <dbReference type="ARBA" id="ARBA00022777"/>
    </source>
</evidence>
<gene>
    <name evidence="8" type="ORF">GCM10022262_05090</name>
</gene>
<evidence type="ECO:0000256" key="2">
    <source>
        <dbReference type="ARBA" id="ARBA00022527"/>
    </source>
</evidence>